<dbReference type="AlphaFoldDB" id="A0A849P598"/>
<accession>A0A849P598</accession>
<dbReference type="Proteomes" id="UP000537862">
    <property type="component" value="Unassembled WGS sequence"/>
</dbReference>
<dbReference type="PROSITE" id="PS51257">
    <property type="entry name" value="PROKAR_LIPOPROTEIN"/>
    <property type="match status" value="1"/>
</dbReference>
<sequence length="176" mass="20033">MKPSRIHNKTLARYAVPLLAVLLSACSTYRDIPANSPEQLVLSKMGCPTHQCQLPDGSRRLIWSTQPSGQYAYGTTISKEGIADKVSALLTESHFRRLNEGIWTQQAVVCEFGPPAETGRTGLGEKNEVVWTYRYKQANYWNNVMYVYFGRHGEQVTHYHSGPDPRYEVELPFFFD</sequence>
<evidence type="ECO:0008006" key="4">
    <source>
        <dbReference type="Google" id="ProtNLM"/>
    </source>
</evidence>
<feature type="chain" id="PRO_5033038899" description="Lipoprotein" evidence="1">
    <location>
        <begin position="31"/>
        <end position="176"/>
    </location>
</feature>
<proteinExistence type="predicted"/>
<protein>
    <recommendedName>
        <fullName evidence="4">Lipoprotein</fullName>
    </recommendedName>
</protein>
<dbReference type="EMBL" id="JABGBN010000001">
    <property type="protein sequence ID" value="NOL51193.1"/>
    <property type="molecule type" value="Genomic_DNA"/>
</dbReference>
<gene>
    <name evidence="2" type="ORF">HKX39_03260</name>
</gene>
<evidence type="ECO:0000256" key="1">
    <source>
        <dbReference type="SAM" id="SignalP"/>
    </source>
</evidence>
<feature type="signal peptide" evidence="1">
    <location>
        <begin position="1"/>
        <end position="30"/>
    </location>
</feature>
<name>A0A849P598_9BURK</name>
<evidence type="ECO:0000313" key="2">
    <source>
        <dbReference type="EMBL" id="NOL51193.1"/>
    </source>
</evidence>
<keyword evidence="3" id="KW-1185">Reference proteome</keyword>
<comment type="caution">
    <text evidence="2">The sequence shown here is derived from an EMBL/GenBank/DDBJ whole genome shotgun (WGS) entry which is preliminary data.</text>
</comment>
<evidence type="ECO:0000313" key="3">
    <source>
        <dbReference type="Proteomes" id="UP000537862"/>
    </source>
</evidence>
<reference evidence="2 3" key="1">
    <citation type="submission" date="2020-05" db="EMBL/GenBank/DDBJ databases">
        <authorList>
            <person name="Niu N."/>
        </authorList>
    </citation>
    <scope>NUCLEOTIDE SEQUENCE [LARGE SCALE GENOMIC DNA]</scope>
    <source>
        <strain evidence="2 3">3340-03</strain>
    </source>
</reference>
<keyword evidence="1" id="KW-0732">Signal</keyword>
<dbReference type="RefSeq" id="WP_171679861.1">
    <property type="nucleotide sequence ID" value="NZ_JABGBN010000001.1"/>
</dbReference>
<organism evidence="2 3">
    <name type="scientific">Pelistega suis</name>
    <dbReference type="NCBI Taxonomy" id="1631957"/>
    <lineage>
        <taxon>Bacteria</taxon>
        <taxon>Pseudomonadati</taxon>
        <taxon>Pseudomonadota</taxon>
        <taxon>Betaproteobacteria</taxon>
        <taxon>Burkholderiales</taxon>
        <taxon>Alcaligenaceae</taxon>
        <taxon>Pelistega</taxon>
    </lineage>
</organism>